<comment type="caution">
    <text evidence="10">The sequence shown here is derived from an EMBL/GenBank/DDBJ whole genome shotgun (WGS) entry which is preliminary data.</text>
</comment>
<dbReference type="GO" id="GO:0003724">
    <property type="term" value="F:RNA helicase activity"/>
    <property type="evidence" value="ECO:0007669"/>
    <property type="project" value="InterPro"/>
</dbReference>
<accession>A0A1V9E1D9</accession>
<dbReference type="InterPro" id="IPR027417">
    <property type="entry name" value="P-loop_NTPase"/>
</dbReference>
<sequence>MAFSALGLSAPLLKAIGEQSFTQPTPVQQQAIPAILQGKDILGISKTGSGKTAGYVLPILELCQRRVEKKDRHVRVLVMVPTRELAIQVNDVYKTFCAHLPNKIKTMAVYGGVSINPQMMTLHGIEILIATPGRLLDLIDHKAVHLSQVDILVLDEADQMLNLGFKEEMDKVFQLLPAKRQNLLFSATASDDIKDMQRHLLHQPVTIEVTEEEQNIELIEQLAYHVTAARKGPLLRYLIKNEGMQQVLVFTSAIRTADNLTGKLIKNGIQAASLHGHLSQTGRLEKLQRFKAGKLRVLVASDLASRGIDIPQLPIVINYELPRSPKDYIHRIGRTGRAGVSGRAISLICPEDQHHFGIIQKKMGKKVEILESDDINLQGF</sequence>
<proteinExistence type="inferred from homology"/>
<dbReference type="InterPro" id="IPR001650">
    <property type="entry name" value="Helicase_C-like"/>
</dbReference>
<dbReference type="InterPro" id="IPR014014">
    <property type="entry name" value="RNA_helicase_DEAD_Q_motif"/>
</dbReference>
<dbReference type="Gene3D" id="3.40.50.300">
    <property type="entry name" value="P-loop containing nucleotide triphosphate hydrolases"/>
    <property type="match status" value="2"/>
</dbReference>
<feature type="domain" description="Helicase ATP-binding" evidence="7">
    <location>
        <begin position="32"/>
        <end position="207"/>
    </location>
</feature>
<keyword evidence="11" id="KW-1185">Reference proteome</keyword>
<dbReference type="PROSITE" id="PS51192">
    <property type="entry name" value="HELICASE_ATP_BIND_1"/>
    <property type="match status" value="1"/>
</dbReference>
<evidence type="ECO:0000256" key="1">
    <source>
        <dbReference type="ARBA" id="ARBA00022741"/>
    </source>
</evidence>
<dbReference type="GO" id="GO:0005524">
    <property type="term" value="F:ATP binding"/>
    <property type="evidence" value="ECO:0007669"/>
    <property type="project" value="UniProtKB-KW"/>
</dbReference>
<keyword evidence="3 10" id="KW-0347">Helicase</keyword>
<evidence type="ECO:0000259" key="7">
    <source>
        <dbReference type="PROSITE" id="PS51192"/>
    </source>
</evidence>
<dbReference type="Pfam" id="PF00271">
    <property type="entry name" value="Helicase_C"/>
    <property type="match status" value="1"/>
</dbReference>
<dbReference type="RefSeq" id="WP_081204449.1">
    <property type="nucleotide sequence ID" value="NZ_FOCZ01000003.1"/>
</dbReference>
<reference evidence="11" key="1">
    <citation type="submission" date="2016-04" db="EMBL/GenBank/DDBJ databases">
        <authorList>
            <person name="Chen L."/>
            <person name="Zhuang W."/>
            <person name="Wang G."/>
        </authorList>
    </citation>
    <scope>NUCLEOTIDE SEQUENCE [LARGE SCALE GENOMIC DNA]</scope>
    <source>
        <strain evidence="11">17621</strain>
    </source>
</reference>
<dbReference type="GO" id="GO:0003676">
    <property type="term" value="F:nucleic acid binding"/>
    <property type="evidence" value="ECO:0007669"/>
    <property type="project" value="InterPro"/>
</dbReference>
<dbReference type="InterPro" id="IPR011545">
    <property type="entry name" value="DEAD/DEAH_box_helicase_dom"/>
</dbReference>
<dbReference type="CDD" id="cd18787">
    <property type="entry name" value="SF2_C_DEAD"/>
    <property type="match status" value="1"/>
</dbReference>
<dbReference type="Proteomes" id="UP000192610">
    <property type="component" value="Unassembled WGS sequence"/>
</dbReference>
<evidence type="ECO:0000259" key="8">
    <source>
        <dbReference type="PROSITE" id="PS51194"/>
    </source>
</evidence>
<evidence type="ECO:0000259" key="9">
    <source>
        <dbReference type="PROSITE" id="PS51195"/>
    </source>
</evidence>
<evidence type="ECO:0000313" key="11">
    <source>
        <dbReference type="Proteomes" id="UP000192610"/>
    </source>
</evidence>
<evidence type="ECO:0000256" key="2">
    <source>
        <dbReference type="ARBA" id="ARBA00022801"/>
    </source>
</evidence>
<feature type="domain" description="Helicase C-terminal" evidence="8">
    <location>
        <begin position="233"/>
        <end position="378"/>
    </location>
</feature>
<keyword evidence="4" id="KW-0067">ATP-binding</keyword>
<evidence type="ECO:0000313" key="10">
    <source>
        <dbReference type="EMBL" id="OQP39947.1"/>
    </source>
</evidence>
<dbReference type="SMART" id="SM00490">
    <property type="entry name" value="HELICc"/>
    <property type="match status" value="1"/>
</dbReference>
<gene>
    <name evidence="10" type="ORF">A4H97_17165</name>
</gene>
<evidence type="ECO:0000256" key="5">
    <source>
        <dbReference type="ARBA" id="ARBA00038437"/>
    </source>
</evidence>
<dbReference type="SUPFAM" id="SSF52540">
    <property type="entry name" value="P-loop containing nucleoside triphosphate hydrolases"/>
    <property type="match status" value="1"/>
</dbReference>
<dbReference type="InterPro" id="IPR044742">
    <property type="entry name" value="DEAD/DEAH_RhlB"/>
</dbReference>
<feature type="domain" description="DEAD-box RNA helicase Q" evidence="9">
    <location>
        <begin position="1"/>
        <end position="29"/>
    </location>
</feature>
<evidence type="ECO:0000256" key="6">
    <source>
        <dbReference type="PROSITE-ProRule" id="PRU00552"/>
    </source>
</evidence>
<dbReference type="PROSITE" id="PS51195">
    <property type="entry name" value="Q_MOTIF"/>
    <property type="match status" value="1"/>
</dbReference>
<dbReference type="EMBL" id="LVXG01000078">
    <property type="protein sequence ID" value="OQP39947.1"/>
    <property type="molecule type" value="Genomic_DNA"/>
</dbReference>
<dbReference type="PANTHER" id="PTHR47959">
    <property type="entry name" value="ATP-DEPENDENT RNA HELICASE RHLE-RELATED"/>
    <property type="match status" value="1"/>
</dbReference>
<organism evidence="10 11">
    <name type="scientific">Niastella yeongjuensis</name>
    <dbReference type="NCBI Taxonomy" id="354355"/>
    <lineage>
        <taxon>Bacteria</taxon>
        <taxon>Pseudomonadati</taxon>
        <taxon>Bacteroidota</taxon>
        <taxon>Chitinophagia</taxon>
        <taxon>Chitinophagales</taxon>
        <taxon>Chitinophagaceae</taxon>
        <taxon>Niastella</taxon>
    </lineage>
</organism>
<dbReference type="PROSITE" id="PS51194">
    <property type="entry name" value="HELICASE_CTER"/>
    <property type="match status" value="1"/>
</dbReference>
<evidence type="ECO:0000256" key="3">
    <source>
        <dbReference type="ARBA" id="ARBA00022806"/>
    </source>
</evidence>
<dbReference type="SMART" id="SM00487">
    <property type="entry name" value="DEXDc"/>
    <property type="match status" value="1"/>
</dbReference>
<name>A0A1V9E1D9_9BACT</name>
<dbReference type="STRING" id="354355.SAMN05660816_02177"/>
<evidence type="ECO:0000256" key="4">
    <source>
        <dbReference type="ARBA" id="ARBA00022840"/>
    </source>
</evidence>
<keyword evidence="2" id="KW-0378">Hydrolase</keyword>
<dbReference type="PANTHER" id="PTHR47959:SF13">
    <property type="entry name" value="ATP-DEPENDENT RNA HELICASE RHLE"/>
    <property type="match status" value="1"/>
</dbReference>
<protein>
    <submittedName>
        <fullName evidence="10">RNA helicase</fullName>
    </submittedName>
</protein>
<dbReference type="AlphaFoldDB" id="A0A1V9E1D9"/>
<comment type="similarity">
    <text evidence="5">Belongs to the DEAD box helicase family.</text>
</comment>
<dbReference type="InterPro" id="IPR014001">
    <property type="entry name" value="Helicase_ATP-bd"/>
</dbReference>
<dbReference type="InterPro" id="IPR050079">
    <property type="entry name" value="DEAD_box_RNA_helicase"/>
</dbReference>
<dbReference type="GO" id="GO:0016787">
    <property type="term" value="F:hydrolase activity"/>
    <property type="evidence" value="ECO:0007669"/>
    <property type="project" value="UniProtKB-KW"/>
</dbReference>
<keyword evidence="1" id="KW-0547">Nucleotide-binding</keyword>
<dbReference type="GO" id="GO:0005829">
    <property type="term" value="C:cytosol"/>
    <property type="evidence" value="ECO:0007669"/>
    <property type="project" value="TreeGrafter"/>
</dbReference>
<dbReference type="Pfam" id="PF00270">
    <property type="entry name" value="DEAD"/>
    <property type="match status" value="1"/>
</dbReference>
<feature type="short sequence motif" description="Q motif" evidence="6">
    <location>
        <begin position="1"/>
        <end position="29"/>
    </location>
</feature>
<dbReference type="CDD" id="cd00268">
    <property type="entry name" value="DEADc"/>
    <property type="match status" value="1"/>
</dbReference>
<dbReference type="OrthoDB" id="9762011at2"/>